<sequence>MVNKDSQFFLFIFLNWLFLTAAICGSVPRTGDLTIQPTHHQRDSFLIYSHSNYQYEVENVTLGDITDQLSLSFSLPPLSDRPLQTKGFPIPNFPVSIDGNLLLTITGVSWEMVNRIVPEKLTKQIFQFSSLAKIQTDEELPYYSDSASFVTSLMTGVKQGRHNIRNKMWLEVGDGTKYATFVDWVLQFYGYDSFIISGSSLEGYAYLGGGHPEVRALIEKKRNYVAYLDRKTGKFNGVTNKEGTPMENFINSDLFGDLRKSGHKITIKNSPNEDALQKNKGYSSSKRVVQIIGKGISATYDLNDPQQCLFFDELRLYYDITDLDKSFRMQSATTDLWMFTFVSLEEMDPDSEMFKNSLLLFFKLLPQITNRMMRIYDNRFFFQFLFTGNEYFNPRIRKEIADVLLKNFHQHIVTDLKATQVSLPEIYLRRNLSLSQIKQICYQIDTQLKLNNFPMKLQCHNNINRLIKEVPPVVSPFYIKNKIQNLKFSKNTFTIKKWRFWISLLITLISIDIIRRLLQIKFIFKKK</sequence>
<evidence type="ECO:0000313" key="2">
    <source>
        <dbReference type="EMBL" id="KAJ3442537.1"/>
    </source>
</evidence>
<feature type="signal peptide" evidence="1">
    <location>
        <begin position="1"/>
        <end position="22"/>
    </location>
</feature>
<dbReference type="AlphaFoldDB" id="A0AAV7ZPE9"/>
<name>A0AAV7ZPE9_9EUKA</name>
<organism evidence="2 3">
    <name type="scientific">Anaeramoeba flamelloides</name>
    <dbReference type="NCBI Taxonomy" id="1746091"/>
    <lineage>
        <taxon>Eukaryota</taxon>
        <taxon>Metamonada</taxon>
        <taxon>Anaeramoebidae</taxon>
        <taxon>Anaeramoeba</taxon>
    </lineage>
</organism>
<protein>
    <submittedName>
        <fullName evidence="2">Uncharacterized protein</fullName>
    </submittedName>
</protein>
<proteinExistence type="predicted"/>
<dbReference type="Proteomes" id="UP001146793">
    <property type="component" value="Unassembled WGS sequence"/>
</dbReference>
<reference evidence="2" key="1">
    <citation type="submission" date="2022-08" db="EMBL/GenBank/DDBJ databases">
        <title>Novel sulphate-reducing endosymbionts in the free-living metamonad Anaeramoeba.</title>
        <authorList>
            <person name="Jerlstrom-Hultqvist J."/>
            <person name="Cepicka I."/>
            <person name="Gallot-Lavallee L."/>
            <person name="Salas-Leiva D."/>
            <person name="Curtis B.A."/>
            <person name="Zahonova K."/>
            <person name="Pipaliya S."/>
            <person name="Dacks J."/>
            <person name="Roger A.J."/>
        </authorList>
    </citation>
    <scope>NUCLEOTIDE SEQUENCE</scope>
    <source>
        <strain evidence="2">Busselton2</strain>
    </source>
</reference>
<evidence type="ECO:0000313" key="3">
    <source>
        <dbReference type="Proteomes" id="UP001146793"/>
    </source>
</evidence>
<feature type="chain" id="PRO_5043698151" evidence="1">
    <location>
        <begin position="23"/>
        <end position="527"/>
    </location>
</feature>
<accession>A0AAV7ZPE9</accession>
<keyword evidence="1" id="KW-0732">Signal</keyword>
<dbReference type="EMBL" id="JANTQA010000026">
    <property type="protein sequence ID" value="KAJ3442537.1"/>
    <property type="molecule type" value="Genomic_DNA"/>
</dbReference>
<gene>
    <name evidence="2" type="ORF">M0812_12274</name>
</gene>
<evidence type="ECO:0000256" key="1">
    <source>
        <dbReference type="SAM" id="SignalP"/>
    </source>
</evidence>
<comment type="caution">
    <text evidence="2">The sequence shown here is derived from an EMBL/GenBank/DDBJ whole genome shotgun (WGS) entry which is preliminary data.</text>
</comment>